<dbReference type="KEGG" id="xfa:XF_1736"/>
<dbReference type="HOGENOM" id="CLU_133265_0_0_6"/>
<dbReference type="InterPro" id="IPR016888">
    <property type="entry name" value="UCP028498"/>
</dbReference>
<dbReference type="PIRSF" id="PIRSF028498">
    <property type="entry name" value="UCP028498"/>
    <property type="match status" value="1"/>
</dbReference>
<name>Q9PCP2_XYLFA</name>
<protein>
    <recommendedName>
        <fullName evidence="3">DUF2255 family protein</fullName>
    </recommendedName>
</protein>
<reference evidence="1 2" key="1">
    <citation type="journal article" date="2000" name="Nature">
        <title>The genome sequence of the plant pathogen Xylella fastidiosa.</title>
        <authorList>
            <person name="Simpson A.J."/>
            <person name="Reinach F.C."/>
            <person name="Arruda P."/>
            <person name="Abreu F.A."/>
            <person name="Acencio M."/>
            <person name="Alvarenga R."/>
            <person name="Alves L.M."/>
            <person name="Araya J.E."/>
            <person name="Baia G.S."/>
            <person name="Baptista C.S."/>
            <person name="Barros M.H."/>
            <person name="Bonaccorsi E.D."/>
            <person name="Bordin S."/>
            <person name="Bove J.M."/>
            <person name="Briones M.R."/>
            <person name="Bueno M.R."/>
            <person name="Camargo A.A."/>
            <person name="Camargo L.E."/>
            <person name="Carraro D.M."/>
            <person name="Carrer H."/>
            <person name="Colauto N.B."/>
            <person name="Colombo C."/>
            <person name="Costa F.F."/>
            <person name="Costa M.C."/>
            <person name="Costa-Neto C.M."/>
            <person name="Coutinho L.L."/>
            <person name="Cristofani M."/>
            <person name="Dias-Neto E."/>
            <person name="Docena C."/>
            <person name="El-Dorry H."/>
            <person name="Facincani A.P."/>
            <person name="Ferreira A.J."/>
            <person name="Ferreira V.C."/>
            <person name="Ferro J.A."/>
            <person name="Fraga J.S."/>
            <person name="Franca S.C."/>
            <person name="Franco M.C."/>
            <person name="Frohme M."/>
            <person name="Furlan L.R."/>
            <person name="Garnier M."/>
            <person name="Goldman G.H."/>
            <person name="Goldman M.H."/>
            <person name="Gomes S.L."/>
            <person name="Gruber A."/>
            <person name="Ho P.L."/>
            <person name="Hoheisel J.D."/>
            <person name="Junqueira M.L."/>
            <person name="Kemper E.L."/>
            <person name="Kitajima J.P."/>
            <person name="Krieger J.E."/>
            <person name="Kuramae E.E."/>
            <person name="Laigret F."/>
            <person name="Lambais M.R."/>
            <person name="Leite L.C."/>
            <person name="Lemos E.G."/>
            <person name="Lemos M.V."/>
            <person name="Lopes S.A."/>
            <person name="Lopes C.R."/>
            <person name="Machado J.A."/>
            <person name="Machado M.A."/>
            <person name="Madeira A.M."/>
            <person name="Madeira H.M."/>
            <person name="Marino C.L."/>
            <person name="Marques M.V."/>
            <person name="Martins E.A."/>
            <person name="Martins E.M."/>
            <person name="Matsukuma A.Y."/>
            <person name="Menck C.F."/>
            <person name="Miracca E.C."/>
            <person name="Miyaki C.Y."/>
            <person name="Monteriro-Vitorello C.B."/>
            <person name="Moon D.H."/>
            <person name="Nagai M.A."/>
            <person name="Nascimento A.L."/>
            <person name="Netto L.E."/>
            <person name="Nhani A.Jr."/>
            <person name="Nobrega F.G."/>
            <person name="Nunes L.R."/>
            <person name="Oliveira M.A."/>
            <person name="de Oliveira M.C."/>
            <person name="de Oliveira R.C."/>
            <person name="Palmieri D.A."/>
            <person name="Paris A."/>
            <person name="Peixoto B.R."/>
            <person name="Pereira G.A."/>
            <person name="Pereira H.A.Jr."/>
            <person name="Pesquero J.B."/>
            <person name="Quaggio R.B."/>
            <person name="Roberto P.G."/>
            <person name="Rodrigues V."/>
            <person name="de M Rosa A.J."/>
            <person name="de Rosa V.E.Jr."/>
            <person name="de Sa R.G."/>
            <person name="Santelli R.V."/>
            <person name="Sawasaki H.E."/>
            <person name="da Silva A.C."/>
            <person name="da Silva A.M."/>
            <person name="da Silva F.R."/>
            <person name="da Silva W.A.Jr."/>
            <person name="da Silveira J.F."/>
            <person name="Silvestri M.L."/>
            <person name="Siqueira W.J."/>
            <person name="de Souza A.A."/>
            <person name="de Souza A.P."/>
            <person name="Terenzi M.F."/>
            <person name="Truffi D."/>
            <person name="Tsai S.M."/>
            <person name="Tsuhako M.H."/>
            <person name="Vallada H."/>
            <person name="Van Sluys M.A."/>
            <person name="Verjovski-Almeida S."/>
            <person name="Vettore A.L."/>
            <person name="Zago M.A."/>
            <person name="Zatz M."/>
            <person name="Meidanis J."/>
            <person name="Setubal J.C."/>
        </authorList>
    </citation>
    <scope>NUCLEOTIDE SEQUENCE [LARGE SCALE GENOMIC DNA]</scope>
    <source>
        <strain evidence="1 2">9a5c</strain>
    </source>
</reference>
<evidence type="ECO:0000313" key="2">
    <source>
        <dbReference type="Proteomes" id="UP000000812"/>
    </source>
</evidence>
<dbReference type="Proteomes" id="UP000000812">
    <property type="component" value="Chromosome"/>
</dbReference>
<dbReference type="STRING" id="160492.XF_1736"/>
<dbReference type="EMBL" id="AE003849">
    <property type="protein sequence ID" value="AAF84545.1"/>
    <property type="molecule type" value="Genomic_DNA"/>
</dbReference>
<dbReference type="eggNOG" id="COG4334">
    <property type="taxonomic scope" value="Bacteria"/>
</dbReference>
<dbReference type="PIR" id="F82642">
    <property type="entry name" value="F82642"/>
</dbReference>
<accession>Q9PCP2</accession>
<organism evidence="1 2">
    <name type="scientific">Xylella fastidiosa (strain 9a5c)</name>
    <dbReference type="NCBI Taxonomy" id="160492"/>
    <lineage>
        <taxon>Bacteria</taxon>
        <taxon>Pseudomonadati</taxon>
        <taxon>Pseudomonadota</taxon>
        <taxon>Gammaproteobacteria</taxon>
        <taxon>Lysobacterales</taxon>
        <taxon>Lysobacteraceae</taxon>
        <taxon>Xylella</taxon>
    </lineage>
</organism>
<evidence type="ECO:0000313" key="1">
    <source>
        <dbReference type="EMBL" id="AAF84545.1"/>
    </source>
</evidence>
<gene>
    <name evidence="1" type="ordered locus">XF_1736</name>
</gene>
<proteinExistence type="predicted"/>
<evidence type="ECO:0008006" key="3">
    <source>
        <dbReference type="Google" id="ProtNLM"/>
    </source>
</evidence>
<dbReference type="AlphaFoldDB" id="Q9PCP2"/>
<dbReference type="Pfam" id="PF10012">
    <property type="entry name" value="DUF2255"/>
    <property type="match status" value="1"/>
</dbReference>
<sequence length="131" mass="14373">MGESIMWNQDQLDRIVAADDLRISPFREDGKTYGTPTWIWCVQVDGDLYVRGYSGTASRWYQAAVKQRAGRITAAGSTFNVTFEPVSGAINDAIDAAYKAKYSSSQYLRPMISERARAATVKIVPASGPTA</sequence>